<name>A0A182F9Y9_ANOAL</name>
<feature type="domain" description="Nose resistant-to-fluoxetine protein N-terminal" evidence="1">
    <location>
        <begin position="85"/>
        <end position="224"/>
    </location>
</feature>
<protein>
    <recommendedName>
        <fullName evidence="1">Nose resistant-to-fluoxetine protein N-terminal domain-containing protein</fullName>
    </recommendedName>
</protein>
<dbReference type="GO" id="GO:0016747">
    <property type="term" value="F:acyltransferase activity, transferring groups other than amino-acyl groups"/>
    <property type="evidence" value="ECO:0007669"/>
    <property type="project" value="InterPro"/>
</dbReference>
<dbReference type="PANTHER" id="PTHR11161">
    <property type="entry name" value="O-ACYLTRANSFERASE"/>
    <property type="match status" value="1"/>
</dbReference>
<dbReference type="VEuPathDB" id="VectorBase:AALB003317"/>
<dbReference type="VEuPathDB" id="VectorBase:AALB20_036293"/>
<dbReference type="Pfam" id="PF01757">
    <property type="entry name" value="Acyl_transf_3"/>
    <property type="match status" value="1"/>
</dbReference>
<evidence type="ECO:0000313" key="2">
    <source>
        <dbReference type="EnsemblMetazoa" id="AALB003317-PA"/>
    </source>
</evidence>
<dbReference type="Proteomes" id="UP000069272">
    <property type="component" value="Chromosome X"/>
</dbReference>
<keyword evidence="3" id="KW-1185">Reference proteome</keyword>
<dbReference type="SMART" id="SM00703">
    <property type="entry name" value="NRF"/>
    <property type="match status" value="1"/>
</dbReference>
<dbReference type="PANTHER" id="PTHR11161:SF0">
    <property type="entry name" value="O-ACYLTRANSFERASE LIKE PROTEIN"/>
    <property type="match status" value="1"/>
</dbReference>
<reference evidence="2" key="2">
    <citation type="submission" date="2022-08" db="UniProtKB">
        <authorList>
            <consortium name="EnsemblMetazoa"/>
        </authorList>
    </citation>
    <scope>IDENTIFICATION</scope>
    <source>
        <strain evidence="2">STECLA/ALBI9_A</strain>
    </source>
</reference>
<dbReference type="InterPro" id="IPR052728">
    <property type="entry name" value="O2_lipid_transport_reg"/>
</dbReference>
<sequence length="741" mass="81979">EPSRLICALDVVFSELSSLSPSNSATWNTHTRLCGSVNAMVRVTICWLVGLLVVAEPIVRGQQTTTFDVPSALASIVGGLQLRNDTLCDIQLAALRAGLQAKELWSLEFGDAWGKWPAGVLAGNFYELGHYDQCVGLRHTPSSPQVGTIEGRYCLLTVPLDRILPKPQLHQQQQRIMPGTSAGVWAVHLGACLPTTCTAEHILQRLTTSNPALPLPVSGLVCNSTVPPLGTPQFITIGLFAGIGLLVLASTVYDVLVRWAGLLPASTVLTICSLYTNVRKLLATSGPRPDHNSTNKSSTINCIHGIRVLSMVWVVFSHNYWLRSYHSMVVVASTVSVDTFFLLSGLLTCWSILNALDRQGGRLNLPMMYAHRYLRLTPALAALVLYTTALMRHSGSGPFWDGAMTLMADNCRDYWWSTLLYVQNYVNPGELCLGHSWYLSVDMQLYLIAPFLVYPLWRWGRRVLLPLAALLLTSMVTVFVLFIVYDLRLSFLAVDGERIRHRYTYYPTHTRMGAWLVGLGYGYALQRTRKRRVRLAPWLVAASWFAAAATMLAILLTAYPLHQPDYAQLPVVADATYEALNRVAWATAIGWIIFACVNGYGGAIDRFLGAPLWQPLGRLSYSVYLLHLPIQLMMAGSIRQPYYFTDLLATYQFWGDLGFTCTLAILWVLLFESPIIGLERILFRSGRNDRDGDGNGDGDNRADGRQRVASMGVNSVAAASLPPITGKEQMQHSLALQTARL</sequence>
<accession>A0A182F9Y9</accession>
<dbReference type="InterPro" id="IPR006621">
    <property type="entry name" value="Nose-resist-to-fluoxetine_N"/>
</dbReference>
<organism evidence="2 3">
    <name type="scientific">Anopheles albimanus</name>
    <name type="common">New world malaria mosquito</name>
    <dbReference type="NCBI Taxonomy" id="7167"/>
    <lineage>
        <taxon>Eukaryota</taxon>
        <taxon>Metazoa</taxon>
        <taxon>Ecdysozoa</taxon>
        <taxon>Arthropoda</taxon>
        <taxon>Hexapoda</taxon>
        <taxon>Insecta</taxon>
        <taxon>Pterygota</taxon>
        <taxon>Neoptera</taxon>
        <taxon>Endopterygota</taxon>
        <taxon>Diptera</taxon>
        <taxon>Nematocera</taxon>
        <taxon>Culicoidea</taxon>
        <taxon>Culicidae</taxon>
        <taxon>Anophelinae</taxon>
        <taxon>Anopheles</taxon>
    </lineage>
</organism>
<dbReference type="EnsemblMetazoa" id="AALB003317-RA">
    <property type="protein sequence ID" value="AALB003317-PA"/>
    <property type="gene ID" value="AALB003317"/>
</dbReference>
<dbReference type="AlphaFoldDB" id="A0A182F9Y9"/>
<dbReference type="Pfam" id="PF20146">
    <property type="entry name" value="NRF"/>
    <property type="match status" value="1"/>
</dbReference>
<dbReference type="InterPro" id="IPR002656">
    <property type="entry name" value="Acyl_transf_3_dom"/>
</dbReference>
<evidence type="ECO:0000259" key="1">
    <source>
        <dbReference type="SMART" id="SM00703"/>
    </source>
</evidence>
<evidence type="ECO:0000313" key="3">
    <source>
        <dbReference type="Proteomes" id="UP000069272"/>
    </source>
</evidence>
<reference evidence="2 3" key="1">
    <citation type="journal article" date="2017" name="G3 (Bethesda)">
        <title>The Physical Genome Mapping of Anopheles albimanus Corrected Scaffold Misassemblies and Identified Interarm Rearrangements in Genus Anopheles.</title>
        <authorList>
            <person name="Artemov G.N."/>
            <person name="Peery A.N."/>
            <person name="Jiang X."/>
            <person name="Tu Z."/>
            <person name="Stegniy V.N."/>
            <person name="Sharakhova M.V."/>
            <person name="Sharakhov I.V."/>
        </authorList>
    </citation>
    <scope>NUCLEOTIDE SEQUENCE [LARGE SCALE GENOMIC DNA]</scope>
    <source>
        <strain evidence="2 3">ALBI9_A</strain>
    </source>
</reference>
<proteinExistence type="predicted"/>